<evidence type="ECO:0000313" key="1">
    <source>
        <dbReference type="EMBL" id="KIK72244.1"/>
    </source>
</evidence>
<sequence>MDGNFKAEHLYDRQTDGQVWLMDGLGFMVSRSPYHEYLAATDHSLERSPCNNHRAVNQVNSSCAWLEATGIGATACARHGCFVPHSVVDFQKGERQVNMDYSLVNALRYNMQGICRVINFYDVNCAYMRKLRQRVRNNKFLKFPTEMEIVPGIGIWHVHGHQPQCFSRYAPLYIKGAGWIDGEVIETLWSILNVVSTSTCGMSSPHRQELLDFQMNDSNFMKMICMG</sequence>
<dbReference type="EMBL" id="KN831056">
    <property type="protein sequence ID" value="KIK72244.1"/>
    <property type="molecule type" value="Genomic_DNA"/>
</dbReference>
<accession>A0A0D0CXU8</accession>
<dbReference type="InterPro" id="IPR040521">
    <property type="entry name" value="KDZ"/>
</dbReference>
<protein>
    <submittedName>
        <fullName evidence="1">Uncharacterized protein</fullName>
    </submittedName>
</protein>
<reference evidence="2" key="2">
    <citation type="submission" date="2015-01" db="EMBL/GenBank/DDBJ databases">
        <title>Evolutionary Origins and Diversification of the Mycorrhizal Mutualists.</title>
        <authorList>
            <consortium name="DOE Joint Genome Institute"/>
            <consortium name="Mycorrhizal Genomics Consortium"/>
            <person name="Kohler A."/>
            <person name="Kuo A."/>
            <person name="Nagy L.G."/>
            <person name="Floudas D."/>
            <person name="Copeland A."/>
            <person name="Barry K.W."/>
            <person name="Cichocki N."/>
            <person name="Veneault-Fourrey C."/>
            <person name="LaButti K."/>
            <person name="Lindquist E.A."/>
            <person name="Lipzen A."/>
            <person name="Lundell T."/>
            <person name="Morin E."/>
            <person name="Murat C."/>
            <person name="Riley R."/>
            <person name="Ohm R."/>
            <person name="Sun H."/>
            <person name="Tunlid A."/>
            <person name="Henrissat B."/>
            <person name="Grigoriev I.V."/>
            <person name="Hibbett D.S."/>
            <person name="Martin F."/>
        </authorList>
    </citation>
    <scope>NUCLEOTIDE SEQUENCE [LARGE SCALE GENOMIC DNA]</scope>
    <source>
        <strain evidence="2">Ve08.2h10</strain>
    </source>
</reference>
<organism evidence="1 2">
    <name type="scientific">Paxillus rubicundulus Ve08.2h10</name>
    <dbReference type="NCBI Taxonomy" id="930991"/>
    <lineage>
        <taxon>Eukaryota</taxon>
        <taxon>Fungi</taxon>
        <taxon>Dikarya</taxon>
        <taxon>Basidiomycota</taxon>
        <taxon>Agaricomycotina</taxon>
        <taxon>Agaricomycetes</taxon>
        <taxon>Agaricomycetidae</taxon>
        <taxon>Boletales</taxon>
        <taxon>Paxilineae</taxon>
        <taxon>Paxillaceae</taxon>
        <taxon>Paxillus</taxon>
    </lineage>
</organism>
<dbReference type="AlphaFoldDB" id="A0A0D0CXU8"/>
<dbReference type="OrthoDB" id="3257768at2759"/>
<dbReference type="InParanoid" id="A0A0D0CXU8"/>
<evidence type="ECO:0000313" key="2">
    <source>
        <dbReference type="Proteomes" id="UP000054538"/>
    </source>
</evidence>
<proteinExistence type="predicted"/>
<dbReference type="Proteomes" id="UP000054538">
    <property type="component" value="Unassembled WGS sequence"/>
</dbReference>
<dbReference type="HOGENOM" id="CLU_003703_5_0_1"/>
<reference evidence="1 2" key="1">
    <citation type="submission" date="2014-04" db="EMBL/GenBank/DDBJ databases">
        <authorList>
            <consortium name="DOE Joint Genome Institute"/>
            <person name="Kuo A."/>
            <person name="Kohler A."/>
            <person name="Jargeat P."/>
            <person name="Nagy L.G."/>
            <person name="Floudas D."/>
            <person name="Copeland A."/>
            <person name="Barry K.W."/>
            <person name="Cichocki N."/>
            <person name="Veneault-Fourrey C."/>
            <person name="LaButti K."/>
            <person name="Lindquist E.A."/>
            <person name="Lipzen A."/>
            <person name="Lundell T."/>
            <person name="Morin E."/>
            <person name="Murat C."/>
            <person name="Sun H."/>
            <person name="Tunlid A."/>
            <person name="Henrissat B."/>
            <person name="Grigoriev I.V."/>
            <person name="Hibbett D.S."/>
            <person name="Martin F."/>
            <person name="Nordberg H.P."/>
            <person name="Cantor M.N."/>
            <person name="Hua S.X."/>
        </authorList>
    </citation>
    <scope>NUCLEOTIDE SEQUENCE [LARGE SCALE GENOMIC DNA]</scope>
    <source>
        <strain evidence="1 2">Ve08.2h10</strain>
    </source>
</reference>
<dbReference type="Pfam" id="PF18758">
    <property type="entry name" value="KDZ"/>
    <property type="match status" value="1"/>
</dbReference>
<keyword evidence="2" id="KW-1185">Reference proteome</keyword>
<gene>
    <name evidence="1" type="ORF">PAXRUDRAFT_181084</name>
</gene>
<name>A0A0D0CXU8_9AGAM</name>